<dbReference type="EMBL" id="LBQZ01000021">
    <property type="protein sequence ID" value="KKP88321.1"/>
    <property type="molecule type" value="Genomic_DNA"/>
</dbReference>
<evidence type="ECO:0000313" key="3">
    <source>
        <dbReference type="Proteomes" id="UP000034798"/>
    </source>
</evidence>
<dbReference type="Proteomes" id="UP000034798">
    <property type="component" value="Unassembled WGS sequence"/>
</dbReference>
<dbReference type="AlphaFoldDB" id="A0A0G0DHW3"/>
<evidence type="ECO:0000313" key="2">
    <source>
        <dbReference type="EMBL" id="KKP88321.1"/>
    </source>
</evidence>
<sequence>MKDLLTWKNIYLLSALISVFLIVLWAFIKTNCQWTNETIEYIFSNAFWAAVIILLDKFFHEKLKTKHDELKTKIDKLKGLIFTNESEVKIESIRLILSGDDEYVSASKAASAVKRQIEEKDPISKPGVVKLTLE</sequence>
<proteinExistence type="predicted"/>
<evidence type="ECO:0000256" key="1">
    <source>
        <dbReference type="SAM" id="Phobius"/>
    </source>
</evidence>
<reference evidence="2 3" key="1">
    <citation type="journal article" date="2015" name="Nature">
        <title>rRNA introns, odd ribosomes, and small enigmatic genomes across a large radiation of phyla.</title>
        <authorList>
            <person name="Brown C.T."/>
            <person name="Hug L.A."/>
            <person name="Thomas B.C."/>
            <person name="Sharon I."/>
            <person name="Castelle C.J."/>
            <person name="Singh A."/>
            <person name="Wilkins M.J."/>
            <person name="Williams K.H."/>
            <person name="Banfield J.F."/>
        </authorList>
    </citation>
    <scope>NUCLEOTIDE SEQUENCE [LARGE SCALE GENOMIC DNA]</scope>
</reference>
<name>A0A0G0DHW3_9BACT</name>
<keyword evidence="1" id="KW-0812">Transmembrane</keyword>
<organism evidence="2 3">
    <name type="scientific">Candidatus Nomurabacteria bacterium GW2011_GWC2_35_8</name>
    <dbReference type="NCBI Taxonomy" id="1618752"/>
    <lineage>
        <taxon>Bacteria</taxon>
        <taxon>Candidatus Nomuraibacteriota</taxon>
    </lineage>
</organism>
<keyword evidence="1" id="KW-1133">Transmembrane helix</keyword>
<protein>
    <submittedName>
        <fullName evidence="2">Uncharacterized protein</fullName>
    </submittedName>
</protein>
<comment type="caution">
    <text evidence="2">The sequence shown here is derived from an EMBL/GenBank/DDBJ whole genome shotgun (WGS) entry which is preliminary data.</text>
</comment>
<keyword evidence="1" id="KW-0472">Membrane</keyword>
<accession>A0A0G0DHW3</accession>
<feature type="transmembrane region" description="Helical" evidence="1">
    <location>
        <begin position="40"/>
        <end position="59"/>
    </location>
</feature>
<gene>
    <name evidence="2" type="ORF">UR91_C0021G0008</name>
</gene>
<feature type="transmembrane region" description="Helical" evidence="1">
    <location>
        <begin position="9"/>
        <end position="28"/>
    </location>
</feature>